<protein>
    <submittedName>
        <fullName evidence="1">Uncharacterized protein</fullName>
    </submittedName>
</protein>
<name>A0ABP6J767_STRTU</name>
<dbReference type="EMBL" id="BAAAXZ010000077">
    <property type="protein sequence ID" value="GAA2924174.1"/>
    <property type="molecule type" value="Genomic_DNA"/>
</dbReference>
<keyword evidence="2" id="KW-1185">Reference proteome</keyword>
<evidence type="ECO:0000313" key="1">
    <source>
        <dbReference type="EMBL" id="GAA2924174.1"/>
    </source>
</evidence>
<organism evidence="1 2">
    <name type="scientific">Streptomyces thioluteus</name>
    <dbReference type="NCBI Taxonomy" id="66431"/>
    <lineage>
        <taxon>Bacteria</taxon>
        <taxon>Bacillati</taxon>
        <taxon>Actinomycetota</taxon>
        <taxon>Actinomycetes</taxon>
        <taxon>Kitasatosporales</taxon>
        <taxon>Streptomycetaceae</taxon>
        <taxon>Streptomyces</taxon>
    </lineage>
</organism>
<accession>A0ABP6J767</accession>
<gene>
    <name evidence="1" type="ORF">GCM10020221_20220</name>
</gene>
<sequence length="354" mass="37332">MSPIQKGADIVVPEGDYANFVAKAPGDGTAVDASGITITLKNLSISTMPGTARIEVRETATLDTGKWPDSPGFVTLPITKFPAPVIPVQAVCDFRAEQLEVSAGDAVRLTWNGPSTLEYTVLHGGGATPAEGQADTGKFHEWKGTVSRDTTFQLSYVTGGTTHYLTTVVTVANPQFTGLKVRGATELESVTANGDLTANGNVTAVSGDKIFRIRELRGPYGEQLTVNSTIDVLVGNSVTVTDGLTVGGLTVNGDLTANGNVTAVSGDKVFRIRDLRGPYGETLSVNSSTHFLSGNDVTIEGGLTRGGKSVVCEGDMHHLRHYRGDGKGDNWYVNYIGDSIYLSSSAGASEFYFD</sequence>
<evidence type="ECO:0000313" key="2">
    <source>
        <dbReference type="Proteomes" id="UP001501102"/>
    </source>
</evidence>
<dbReference type="Proteomes" id="UP001501102">
    <property type="component" value="Unassembled WGS sequence"/>
</dbReference>
<proteinExistence type="predicted"/>
<comment type="caution">
    <text evidence="1">The sequence shown here is derived from an EMBL/GenBank/DDBJ whole genome shotgun (WGS) entry which is preliminary data.</text>
</comment>
<reference evidence="2" key="1">
    <citation type="journal article" date="2019" name="Int. J. Syst. Evol. Microbiol.">
        <title>The Global Catalogue of Microorganisms (GCM) 10K type strain sequencing project: providing services to taxonomists for standard genome sequencing and annotation.</title>
        <authorList>
            <consortium name="The Broad Institute Genomics Platform"/>
            <consortium name="The Broad Institute Genome Sequencing Center for Infectious Disease"/>
            <person name="Wu L."/>
            <person name="Ma J."/>
        </authorList>
    </citation>
    <scope>NUCLEOTIDE SEQUENCE [LARGE SCALE GENOMIC DNA]</scope>
    <source>
        <strain evidence="2">JCM 4087</strain>
    </source>
</reference>